<dbReference type="Gene3D" id="2.70.100.10">
    <property type="entry name" value="Glycoside hydrolase, family 7, domain"/>
    <property type="match status" value="1"/>
</dbReference>
<evidence type="ECO:0000256" key="5">
    <source>
        <dbReference type="ARBA" id="ARBA00023001"/>
    </source>
</evidence>
<dbReference type="Proteomes" id="UP000054144">
    <property type="component" value="Unassembled WGS sequence"/>
</dbReference>
<evidence type="ECO:0000256" key="8">
    <source>
        <dbReference type="ARBA" id="ARBA00023326"/>
    </source>
</evidence>
<dbReference type="CDD" id="cd07999">
    <property type="entry name" value="GH7_CBH_EG"/>
    <property type="match status" value="1"/>
</dbReference>
<gene>
    <name evidence="11" type="ORF">FISHEDRAFT_63562</name>
</gene>
<dbReference type="Pfam" id="PF00840">
    <property type="entry name" value="Glyco_hydro_7"/>
    <property type="match status" value="1"/>
</dbReference>
<organism evidence="11 12">
    <name type="scientific">Fistulina hepatica ATCC 64428</name>
    <dbReference type="NCBI Taxonomy" id="1128425"/>
    <lineage>
        <taxon>Eukaryota</taxon>
        <taxon>Fungi</taxon>
        <taxon>Dikarya</taxon>
        <taxon>Basidiomycota</taxon>
        <taxon>Agaricomycotina</taxon>
        <taxon>Agaricomycetes</taxon>
        <taxon>Agaricomycetidae</taxon>
        <taxon>Agaricales</taxon>
        <taxon>Fistulinaceae</taxon>
        <taxon>Fistulina</taxon>
    </lineage>
</organism>
<evidence type="ECO:0000256" key="6">
    <source>
        <dbReference type="ARBA" id="ARBA00023277"/>
    </source>
</evidence>
<dbReference type="InterPro" id="IPR013320">
    <property type="entry name" value="ConA-like_dom_sf"/>
</dbReference>
<dbReference type="GO" id="GO:0030245">
    <property type="term" value="P:cellulose catabolic process"/>
    <property type="evidence" value="ECO:0007669"/>
    <property type="project" value="UniProtKB-KW"/>
</dbReference>
<evidence type="ECO:0000256" key="9">
    <source>
        <dbReference type="RuleBase" id="RU361164"/>
    </source>
</evidence>
<dbReference type="PRINTS" id="PR00734">
    <property type="entry name" value="GLHYDRLASE7"/>
</dbReference>
<evidence type="ECO:0000256" key="1">
    <source>
        <dbReference type="ARBA" id="ARBA00001641"/>
    </source>
</evidence>
<evidence type="ECO:0000256" key="2">
    <source>
        <dbReference type="ARBA" id="ARBA00006044"/>
    </source>
</evidence>
<keyword evidence="4 9" id="KW-0378">Hydrolase</keyword>
<protein>
    <recommendedName>
        <fullName evidence="9">Glucanase</fullName>
        <ecNumber evidence="9">3.2.1.-</ecNumber>
    </recommendedName>
</protein>
<feature type="chain" id="PRO_5002316633" description="Glucanase" evidence="10">
    <location>
        <begin position="22"/>
        <end position="538"/>
    </location>
</feature>
<dbReference type="InterPro" id="IPR037019">
    <property type="entry name" value="Glyco_hydro_7_sf"/>
</dbReference>
<feature type="signal peptide" evidence="10">
    <location>
        <begin position="1"/>
        <end position="21"/>
    </location>
</feature>
<dbReference type="GO" id="GO:0016162">
    <property type="term" value="F:cellulose 1,4-beta-cellobiosidase activity"/>
    <property type="evidence" value="ECO:0007669"/>
    <property type="project" value="UniProtKB-EC"/>
</dbReference>
<evidence type="ECO:0000313" key="12">
    <source>
        <dbReference type="Proteomes" id="UP000054144"/>
    </source>
</evidence>
<accession>A0A0D7AMU3</accession>
<evidence type="ECO:0000256" key="7">
    <source>
        <dbReference type="ARBA" id="ARBA00023295"/>
    </source>
</evidence>
<comment type="similarity">
    <text evidence="2 9">Belongs to the glycosyl hydrolase 7 (cellulase C) family.</text>
</comment>
<comment type="catalytic activity">
    <reaction evidence="1">
        <text>Hydrolysis of (1-&gt;4)-beta-D-glucosidic linkages in cellulose and cellotetraose, releasing cellobiose from the non-reducing ends of the chains.</text>
        <dbReference type="EC" id="3.2.1.91"/>
    </reaction>
</comment>
<keyword evidence="6" id="KW-0119">Carbohydrate metabolism</keyword>
<reference evidence="11 12" key="1">
    <citation type="journal article" date="2015" name="Fungal Genet. Biol.">
        <title>Evolution of novel wood decay mechanisms in Agaricales revealed by the genome sequences of Fistulina hepatica and Cylindrobasidium torrendii.</title>
        <authorList>
            <person name="Floudas D."/>
            <person name="Held B.W."/>
            <person name="Riley R."/>
            <person name="Nagy L.G."/>
            <person name="Koehler G."/>
            <person name="Ransdell A.S."/>
            <person name="Younus H."/>
            <person name="Chow J."/>
            <person name="Chiniquy J."/>
            <person name="Lipzen A."/>
            <person name="Tritt A."/>
            <person name="Sun H."/>
            <person name="Haridas S."/>
            <person name="LaButti K."/>
            <person name="Ohm R.A."/>
            <person name="Kues U."/>
            <person name="Blanchette R.A."/>
            <person name="Grigoriev I.V."/>
            <person name="Minto R.E."/>
            <person name="Hibbett D.S."/>
        </authorList>
    </citation>
    <scope>NUCLEOTIDE SEQUENCE [LARGE SCALE GENOMIC DNA]</scope>
    <source>
        <strain evidence="11 12">ATCC 64428</strain>
    </source>
</reference>
<dbReference type="FunFam" id="2.70.100.10:FF:000001">
    <property type="entry name" value="Glucanase"/>
    <property type="match status" value="1"/>
</dbReference>
<keyword evidence="8 9" id="KW-0624">Polysaccharide degradation</keyword>
<sequence length="538" mass="56843">MFRAGVFVSLFLFTYIAVVSGQQVGTETTETHPTLSIQECDSSGSCTTLSRSVTLDANWRWVHEVNGTTNCYTGNEWDTEICTDPDTCAKDCALDGADYESTYGITTSDDALTLKFVTDGSSTPNVGSRVYLLEDDDTYQKFDLRNQEFTFTVNVSSLPCGLNGALYFVEMDADGGKSEYANNAAGAAYGTGYCDSQCPHDIKFIDGEANILNWTASTNNANTGTGYYGTCCNEMDVWESNSVSAAVTPHVCNVTGQYRCSGEACGDIDLGERYDGVCDKDGCDFNSYRMGDKTFYGSGMTVDTSSVFTVVTQYITSDNTTNGTLSEIRRLYIQDDVVIANSVSAISGMANYSSITDDYCVAQKTAFNNTDSFEERGGLSVMGDAFANGMVLVMSLWDDYSVDMLWLDSDYPTTADPSTPGVARGTCSTSSGVPATVESEYPDVSVTYSNIKYGPIGSTYSSSTSSSGSSAAASSAVAETSAVAATSAAVVTTSTAAAASDAVTTTAALVASAASDSAVPSYTATIDQSSYICVPKVD</sequence>
<dbReference type="EC" id="3.2.1.-" evidence="9"/>
<keyword evidence="3 10" id="KW-0732">Signal</keyword>
<dbReference type="EMBL" id="KN881629">
    <property type="protein sequence ID" value="KIY52887.1"/>
    <property type="molecule type" value="Genomic_DNA"/>
</dbReference>
<name>A0A0D7AMU3_9AGAR</name>
<dbReference type="SUPFAM" id="SSF49899">
    <property type="entry name" value="Concanavalin A-like lectins/glucanases"/>
    <property type="match status" value="1"/>
</dbReference>
<dbReference type="InterPro" id="IPR001722">
    <property type="entry name" value="Glyco_hydro_7"/>
</dbReference>
<dbReference type="AlphaFoldDB" id="A0A0D7AMU3"/>
<evidence type="ECO:0000256" key="3">
    <source>
        <dbReference type="ARBA" id="ARBA00022729"/>
    </source>
</evidence>
<proteinExistence type="inferred from homology"/>
<dbReference type="OrthoDB" id="412382at2759"/>
<dbReference type="PANTHER" id="PTHR33753:SF2">
    <property type="entry name" value="GLYCOSIDE HYDROLASE FAMILY 7 PROTEIN"/>
    <property type="match status" value="1"/>
</dbReference>
<keyword evidence="12" id="KW-1185">Reference proteome</keyword>
<keyword evidence="7 9" id="KW-0326">Glycosidase</keyword>
<keyword evidence="5 9" id="KW-0136">Cellulose degradation</keyword>
<evidence type="ECO:0000256" key="4">
    <source>
        <dbReference type="ARBA" id="ARBA00022801"/>
    </source>
</evidence>
<evidence type="ECO:0000313" key="11">
    <source>
        <dbReference type="EMBL" id="KIY52887.1"/>
    </source>
</evidence>
<dbReference type="PANTHER" id="PTHR33753">
    <property type="entry name" value="1,4-BETA-D-GLUCAN CELLOBIOHYDROLASE B"/>
    <property type="match status" value="1"/>
</dbReference>
<evidence type="ECO:0000256" key="10">
    <source>
        <dbReference type="SAM" id="SignalP"/>
    </source>
</evidence>